<dbReference type="Proteomes" id="UP001589710">
    <property type="component" value="Unassembled WGS sequence"/>
</dbReference>
<accession>A0ABV5RDX5</accession>
<keyword evidence="8" id="KW-1185">Reference proteome</keyword>
<gene>
    <name evidence="7" type="ORF">ACFFTL_28030</name>
</gene>
<evidence type="ECO:0000256" key="1">
    <source>
        <dbReference type="ARBA" id="ARBA00022475"/>
    </source>
</evidence>
<evidence type="ECO:0000313" key="7">
    <source>
        <dbReference type="EMBL" id="MFB9576033.1"/>
    </source>
</evidence>
<sequence>MSPKDVSSGGKGGVGPFSPSRIVVLVIAVLSIVFIAENTGEVTIRLLIPLVTLPLYVVLIAMFVAGMVCGGYLFRRRPK</sequence>
<reference evidence="7 8" key="1">
    <citation type="submission" date="2024-09" db="EMBL/GenBank/DDBJ databases">
        <authorList>
            <person name="Sun Q."/>
            <person name="Mori K."/>
        </authorList>
    </citation>
    <scope>NUCLEOTIDE SEQUENCE [LARGE SCALE GENOMIC DNA]</scope>
    <source>
        <strain evidence="7 8">JCM 3331</strain>
    </source>
</reference>
<name>A0ABV5RDX5_9ACTN</name>
<feature type="transmembrane region" description="Helical" evidence="5">
    <location>
        <begin position="21"/>
        <end position="40"/>
    </location>
</feature>
<evidence type="ECO:0000259" key="6">
    <source>
        <dbReference type="Pfam" id="PF06305"/>
    </source>
</evidence>
<proteinExistence type="predicted"/>
<keyword evidence="2 5" id="KW-0812">Transmembrane</keyword>
<comment type="caution">
    <text evidence="7">The sequence shown here is derived from an EMBL/GenBank/DDBJ whole genome shotgun (WGS) entry which is preliminary data.</text>
</comment>
<feature type="domain" description="Lipopolysaccharide assembly protein A" evidence="6">
    <location>
        <begin position="37"/>
        <end position="71"/>
    </location>
</feature>
<evidence type="ECO:0000256" key="2">
    <source>
        <dbReference type="ARBA" id="ARBA00022692"/>
    </source>
</evidence>
<dbReference type="Pfam" id="PF06305">
    <property type="entry name" value="LapA_dom"/>
    <property type="match status" value="1"/>
</dbReference>
<organism evidence="7 8">
    <name type="scientific">Streptomyces yanii</name>
    <dbReference type="NCBI Taxonomy" id="78510"/>
    <lineage>
        <taxon>Bacteria</taxon>
        <taxon>Bacillati</taxon>
        <taxon>Actinomycetota</taxon>
        <taxon>Actinomycetes</taxon>
        <taxon>Kitasatosporales</taxon>
        <taxon>Streptomycetaceae</taxon>
        <taxon>Streptomyces</taxon>
    </lineage>
</organism>
<keyword evidence="3 5" id="KW-1133">Transmembrane helix</keyword>
<evidence type="ECO:0000256" key="4">
    <source>
        <dbReference type="ARBA" id="ARBA00023136"/>
    </source>
</evidence>
<dbReference type="RefSeq" id="WP_345511256.1">
    <property type="nucleotide sequence ID" value="NZ_BAAAXD010000011.1"/>
</dbReference>
<keyword evidence="4 5" id="KW-0472">Membrane</keyword>
<protein>
    <submittedName>
        <fullName evidence="7">LapA family protein</fullName>
    </submittedName>
</protein>
<feature type="transmembrane region" description="Helical" evidence="5">
    <location>
        <begin position="46"/>
        <end position="74"/>
    </location>
</feature>
<evidence type="ECO:0000256" key="5">
    <source>
        <dbReference type="SAM" id="Phobius"/>
    </source>
</evidence>
<evidence type="ECO:0000256" key="3">
    <source>
        <dbReference type="ARBA" id="ARBA00022989"/>
    </source>
</evidence>
<dbReference type="EMBL" id="JBHMCG010000118">
    <property type="protein sequence ID" value="MFB9576033.1"/>
    <property type="molecule type" value="Genomic_DNA"/>
</dbReference>
<dbReference type="InterPro" id="IPR010445">
    <property type="entry name" value="LapA_dom"/>
</dbReference>
<evidence type="ECO:0000313" key="8">
    <source>
        <dbReference type="Proteomes" id="UP001589710"/>
    </source>
</evidence>
<keyword evidence="1" id="KW-1003">Cell membrane</keyword>